<keyword evidence="4" id="KW-1185">Reference proteome</keyword>
<dbReference type="RefSeq" id="WP_071063199.1">
    <property type="nucleotide sequence ID" value="NZ_MAXA01000202.1"/>
</dbReference>
<dbReference type="GO" id="GO:0070566">
    <property type="term" value="F:adenylyltransferase activity"/>
    <property type="evidence" value="ECO:0007669"/>
    <property type="project" value="TreeGrafter"/>
</dbReference>
<dbReference type="GO" id="GO:0006633">
    <property type="term" value="P:fatty acid biosynthetic process"/>
    <property type="evidence" value="ECO:0007669"/>
    <property type="project" value="TreeGrafter"/>
</dbReference>
<dbReference type="PANTHER" id="PTHR22754:SF32">
    <property type="entry name" value="DISCO-INTERACTING PROTEIN 2"/>
    <property type="match status" value="1"/>
</dbReference>
<evidence type="ECO:0000313" key="4">
    <source>
        <dbReference type="Proteomes" id="UP000179769"/>
    </source>
</evidence>
<evidence type="ECO:0000256" key="1">
    <source>
        <dbReference type="ARBA" id="ARBA00006432"/>
    </source>
</evidence>
<dbReference type="GO" id="GO:0005886">
    <property type="term" value="C:plasma membrane"/>
    <property type="evidence" value="ECO:0007669"/>
    <property type="project" value="TreeGrafter"/>
</dbReference>
<dbReference type="InterPro" id="IPR000873">
    <property type="entry name" value="AMP-dep_synth/lig_dom"/>
</dbReference>
<comment type="similarity">
    <text evidence="1">Belongs to the ATP-dependent AMP-binding enzyme family.</text>
</comment>
<dbReference type="Gene3D" id="3.40.50.12780">
    <property type="entry name" value="N-terminal domain of ligase-like"/>
    <property type="match status" value="1"/>
</dbReference>
<accession>A0A1S1Q4N5</accession>
<dbReference type="InterPro" id="IPR042099">
    <property type="entry name" value="ANL_N_sf"/>
</dbReference>
<dbReference type="Proteomes" id="UP000179769">
    <property type="component" value="Unassembled WGS sequence"/>
</dbReference>
<dbReference type="AlphaFoldDB" id="A0A1S1Q4N5"/>
<comment type="caution">
    <text evidence="3">The sequence shown here is derived from an EMBL/GenBank/DDBJ whole genome shotgun (WGS) entry which is preliminary data.</text>
</comment>
<sequence length="626" mass="63107">MHDAPAEVAIPSPRAVPVSSPAVSSPVNLVPADSVPADSVAAGSTAAAALAAGTLHAGLATVAARHPGLPLDFPSAGASLTLGELVARADVLAAALTGAGTGGAAGAGVVARDRVGVLSDNAPDFLVALAGVSRAGAAACPLPLPASTRDLPGYAARLARAVAVAGIRLVLVGGRTARMADRFAGAFDGVRLVRVADLTTPAAAGTVPATGTAPAAAGGAAPAGPAVEMSPDEAALVQFTSGSTAAPKGVVLTHRNILAGLTAIIDGVALTEADHGGIWLPLFHDMGLFGTLAGIFTGMPMTVWSPAAFVKDPAGWLTDFLGRGGSIAPMPNFAYDHLAEAVPAPREAGLDLSGWRVAFNGAEPVEPASVERFLTTFTPAGFAPAAMMPVYGMAEATLAVTFPPPGRAPVHRWVDRDLLARDGVARDVPAGSPSARGLAGVGRPVRAMRVRIGGRDGTGVLGDDQVGEIQISGDAVTGGYLTDTGAQPAGAFTADGWLRTGDLGLLRDGELFVTGRDKEMVIVRGVNYYPHDAEEAARDVPGVHRRRCVAYADRSPEGAETMAILAETRLVDDTERAALAAAIRVAVTAALGLAEIAVALVGPDALPRTSSGKFQRLAAREACVPT</sequence>
<protein>
    <submittedName>
        <fullName evidence="3">AMP-dependent synthetase</fullName>
    </submittedName>
</protein>
<dbReference type="Gene3D" id="3.30.300.30">
    <property type="match status" value="1"/>
</dbReference>
<dbReference type="Pfam" id="PF00501">
    <property type="entry name" value="AMP-binding"/>
    <property type="match status" value="1"/>
</dbReference>
<evidence type="ECO:0000313" key="3">
    <source>
        <dbReference type="EMBL" id="OHV28910.1"/>
    </source>
</evidence>
<dbReference type="EMBL" id="MAXA01000202">
    <property type="protein sequence ID" value="OHV28910.1"/>
    <property type="molecule type" value="Genomic_DNA"/>
</dbReference>
<name>A0A1S1Q4N5_9ACTN</name>
<proteinExistence type="inferred from homology"/>
<evidence type="ECO:0000259" key="2">
    <source>
        <dbReference type="Pfam" id="PF00501"/>
    </source>
</evidence>
<feature type="domain" description="AMP-dependent synthetase/ligase" evidence="2">
    <location>
        <begin position="63"/>
        <end position="481"/>
    </location>
</feature>
<dbReference type="OrthoDB" id="3671040at2"/>
<dbReference type="PANTHER" id="PTHR22754">
    <property type="entry name" value="DISCO-INTERACTING PROTEIN 2 DIP2 -RELATED"/>
    <property type="match status" value="1"/>
</dbReference>
<dbReference type="InterPro" id="IPR045851">
    <property type="entry name" value="AMP-bd_C_sf"/>
</dbReference>
<organism evidence="3 4">
    <name type="scientific">Parafrankia soli</name>
    <dbReference type="NCBI Taxonomy" id="2599596"/>
    <lineage>
        <taxon>Bacteria</taxon>
        <taxon>Bacillati</taxon>
        <taxon>Actinomycetota</taxon>
        <taxon>Actinomycetes</taxon>
        <taxon>Frankiales</taxon>
        <taxon>Frankiaceae</taxon>
        <taxon>Parafrankia</taxon>
    </lineage>
</organism>
<reference evidence="4" key="1">
    <citation type="submission" date="2016-07" db="EMBL/GenBank/DDBJ databases">
        <title>Frankia sp. NRRL B-16219 Genome sequencing.</title>
        <authorList>
            <person name="Ghodhbane-Gtari F."/>
            <person name="Swanson E."/>
            <person name="Gueddou A."/>
            <person name="Louati M."/>
            <person name="Nouioui I."/>
            <person name="Hezbri K."/>
            <person name="Abebe-Akele F."/>
            <person name="Simpson S."/>
            <person name="Morris K."/>
            <person name="Thomas K."/>
            <person name="Gtari M."/>
            <person name="Tisa L.S."/>
        </authorList>
    </citation>
    <scope>NUCLEOTIDE SEQUENCE [LARGE SCALE GENOMIC DNA]</scope>
    <source>
        <strain evidence="4">NRRL B-16219</strain>
    </source>
</reference>
<gene>
    <name evidence="3" type="ORF">BBK14_17415</name>
</gene>
<dbReference type="SUPFAM" id="SSF56801">
    <property type="entry name" value="Acetyl-CoA synthetase-like"/>
    <property type="match status" value="1"/>
</dbReference>